<dbReference type="Pfam" id="PF14451">
    <property type="entry name" value="Ub-Mut7C"/>
    <property type="match status" value="1"/>
</dbReference>
<name>A0ABU9CMV9_9BURK</name>
<dbReference type="InterPro" id="IPR016155">
    <property type="entry name" value="Mopterin_synth/thiamin_S_b"/>
</dbReference>
<accession>A0ABU9CMV9</accession>
<dbReference type="RefSeq" id="WP_341412882.1">
    <property type="nucleotide sequence ID" value="NZ_JBBUTH010000011.1"/>
</dbReference>
<protein>
    <submittedName>
        <fullName evidence="2">MoaD/ThiS family protein</fullName>
    </submittedName>
</protein>
<dbReference type="Proteomes" id="UP001365405">
    <property type="component" value="Unassembled WGS sequence"/>
</dbReference>
<reference evidence="2 3" key="1">
    <citation type="submission" date="2024-04" db="EMBL/GenBank/DDBJ databases">
        <title>Novel species of the genus Ideonella isolated from streams.</title>
        <authorList>
            <person name="Lu H."/>
        </authorList>
    </citation>
    <scope>NUCLEOTIDE SEQUENCE [LARGE SCALE GENOMIC DNA]</scope>
    <source>
        <strain evidence="2 3">DXS22W</strain>
    </source>
</reference>
<comment type="caution">
    <text evidence="2">The sequence shown here is derived from an EMBL/GenBank/DDBJ whole genome shotgun (WGS) entry which is preliminary data.</text>
</comment>
<dbReference type="InterPro" id="IPR012675">
    <property type="entry name" value="Beta-grasp_dom_sf"/>
</dbReference>
<dbReference type="Gene3D" id="3.10.20.30">
    <property type="match status" value="1"/>
</dbReference>
<evidence type="ECO:0000259" key="1">
    <source>
        <dbReference type="Pfam" id="PF14451"/>
    </source>
</evidence>
<dbReference type="SUPFAM" id="SSF54285">
    <property type="entry name" value="MoaD/ThiS"/>
    <property type="match status" value="1"/>
</dbReference>
<feature type="domain" description="Ubiquitin Mut7-C" evidence="1">
    <location>
        <begin position="2"/>
        <end position="80"/>
    </location>
</feature>
<organism evidence="2 3">
    <name type="scientific">Pseudaquabacterium inlustre</name>
    <dbReference type="NCBI Taxonomy" id="2984192"/>
    <lineage>
        <taxon>Bacteria</taxon>
        <taxon>Pseudomonadati</taxon>
        <taxon>Pseudomonadota</taxon>
        <taxon>Betaproteobacteria</taxon>
        <taxon>Burkholderiales</taxon>
        <taxon>Sphaerotilaceae</taxon>
        <taxon>Pseudaquabacterium</taxon>
    </lineage>
</organism>
<dbReference type="EMBL" id="JBBUTH010000011">
    <property type="protein sequence ID" value="MEK8053136.1"/>
    <property type="molecule type" value="Genomic_DNA"/>
</dbReference>
<keyword evidence="3" id="KW-1185">Reference proteome</keyword>
<dbReference type="InterPro" id="IPR027798">
    <property type="entry name" value="Ub_Mut7C"/>
</dbReference>
<evidence type="ECO:0000313" key="3">
    <source>
        <dbReference type="Proteomes" id="UP001365405"/>
    </source>
</evidence>
<sequence>MRITFKLYASLSEYLPADRRQGNVLQLDTVPEGSTILQLIEPYGLPMKLVHLVLINGVFVPPEERATRALVDGDVLAIWPPVAGG</sequence>
<gene>
    <name evidence="2" type="ORF">AACH10_22975</name>
</gene>
<evidence type="ECO:0000313" key="2">
    <source>
        <dbReference type="EMBL" id="MEK8053136.1"/>
    </source>
</evidence>
<proteinExistence type="predicted"/>